<dbReference type="InterPro" id="IPR051262">
    <property type="entry name" value="SMP-30/CGR1_Lactonase"/>
</dbReference>
<dbReference type="Pfam" id="PF08450">
    <property type="entry name" value="SGL"/>
    <property type="match status" value="1"/>
</dbReference>
<protein>
    <submittedName>
        <fullName evidence="3">SMP-30/gluconolactonase/LRE family protein</fullName>
    </submittedName>
</protein>
<name>A0A967C8V8_9PROT</name>
<dbReference type="Proteomes" id="UP000761264">
    <property type="component" value="Unassembled WGS sequence"/>
</dbReference>
<evidence type="ECO:0000256" key="1">
    <source>
        <dbReference type="ARBA" id="ARBA00022801"/>
    </source>
</evidence>
<dbReference type="EMBL" id="JAAQPH010000006">
    <property type="protein sequence ID" value="NIA68892.1"/>
    <property type="molecule type" value="Genomic_DNA"/>
</dbReference>
<comment type="caution">
    <text evidence="3">The sequence shown here is derived from an EMBL/GenBank/DDBJ whole genome shotgun (WGS) entry which is preliminary data.</text>
</comment>
<evidence type="ECO:0000313" key="3">
    <source>
        <dbReference type="EMBL" id="NIA68892.1"/>
    </source>
</evidence>
<proteinExistence type="predicted"/>
<dbReference type="Gene3D" id="2.120.10.30">
    <property type="entry name" value="TolB, C-terminal domain"/>
    <property type="match status" value="1"/>
</dbReference>
<keyword evidence="1" id="KW-0378">Hydrolase</keyword>
<dbReference type="RefSeq" id="WP_167223944.1">
    <property type="nucleotide sequence ID" value="NZ_JAAQPH010000006.1"/>
</dbReference>
<reference evidence="3" key="1">
    <citation type="submission" date="2020-03" db="EMBL/GenBank/DDBJ databases">
        <title>Genome of Pelagibius litoralis DSM 21314T.</title>
        <authorList>
            <person name="Wang G."/>
        </authorList>
    </citation>
    <scope>NUCLEOTIDE SEQUENCE</scope>
    <source>
        <strain evidence="3">DSM 21314</strain>
    </source>
</reference>
<evidence type="ECO:0000313" key="4">
    <source>
        <dbReference type="Proteomes" id="UP000761264"/>
    </source>
</evidence>
<dbReference type="SUPFAM" id="SSF63829">
    <property type="entry name" value="Calcium-dependent phosphotriesterase"/>
    <property type="match status" value="1"/>
</dbReference>
<gene>
    <name evidence="3" type="ORF">HBA54_09835</name>
</gene>
<keyword evidence="4" id="KW-1185">Reference proteome</keyword>
<dbReference type="InterPro" id="IPR011042">
    <property type="entry name" value="6-blade_b-propeller_TolB-like"/>
</dbReference>
<dbReference type="PANTHER" id="PTHR47572">
    <property type="entry name" value="LIPOPROTEIN-RELATED"/>
    <property type="match status" value="1"/>
</dbReference>
<dbReference type="PANTHER" id="PTHR47572:SF4">
    <property type="entry name" value="LACTONASE DRP35"/>
    <property type="match status" value="1"/>
</dbReference>
<feature type="domain" description="SMP-30/Gluconolactonase/LRE-like region" evidence="2">
    <location>
        <begin position="51"/>
        <end position="242"/>
    </location>
</feature>
<evidence type="ECO:0000259" key="2">
    <source>
        <dbReference type="Pfam" id="PF08450"/>
    </source>
</evidence>
<dbReference type="InterPro" id="IPR013658">
    <property type="entry name" value="SGL"/>
</dbReference>
<accession>A0A967C8V8</accession>
<organism evidence="3 4">
    <name type="scientific">Pelagibius litoralis</name>
    <dbReference type="NCBI Taxonomy" id="374515"/>
    <lineage>
        <taxon>Bacteria</taxon>
        <taxon>Pseudomonadati</taxon>
        <taxon>Pseudomonadota</taxon>
        <taxon>Alphaproteobacteria</taxon>
        <taxon>Rhodospirillales</taxon>
        <taxon>Rhodovibrionaceae</taxon>
        <taxon>Pelagibius</taxon>
    </lineage>
</organism>
<dbReference type="AlphaFoldDB" id="A0A967C8V8"/>
<dbReference type="GO" id="GO:0016787">
    <property type="term" value="F:hydrolase activity"/>
    <property type="evidence" value="ECO:0007669"/>
    <property type="project" value="UniProtKB-KW"/>
</dbReference>
<sequence>MPDSQAALSLDDVTLFGSGLVRPECLLCTSSGDIFSADWRGGVALSRTFGEQELFQAPGGVETIKPNGIALQRDGSFLIANLDDSGGVFRLDRDGKLSEVLRQVDGIDLPATNFVLIDDRSRVWVTVSTRRSPRALGYRPDVDDGFIVLIDGHGARIVADGLGYTNELAIDSQGLWLYVNETFARRLSRFRIGRRGDLTDKEVVTEFGPGTFPDGLAFDMEDHLWVTSIVSNRVIRVAPDGSQKLILEDCDPDHLAEVEKAFQDGVMDRPHLDRNSGRKLRNISSLAFGGPDLRTAYLGCLLGDQIASIRTEVMGRPPVHWHFNV</sequence>